<evidence type="ECO:0008006" key="5">
    <source>
        <dbReference type="Google" id="ProtNLM"/>
    </source>
</evidence>
<gene>
    <name evidence="3" type="ORF">CSUB01_02401</name>
</gene>
<evidence type="ECO:0000256" key="2">
    <source>
        <dbReference type="SAM" id="Phobius"/>
    </source>
</evidence>
<keyword evidence="2" id="KW-0812">Transmembrane</keyword>
<accession>A0A066Y1G7</accession>
<dbReference type="HOGENOM" id="CLU_055147_0_0_1"/>
<feature type="compositionally biased region" description="Low complexity" evidence="1">
    <location>
        <begin position="332"/>
        <end position="346"/>
    </location>
</feature>
<organism evidence="3 4">
    <name type="scientific">Colletotrichum sublineola</name>
    <name type="common">Sorghum anthracnose fungus</name>
    <dbReference type="NCBI Taxonomy" id="1173701"/>
    <lineage>
        <taxon>Eukaryota</taxon>
        <taxon>Fungi</taxon>
        <taxon>Dikarya</taxon>
        <taxon>Ascomycota</taxon>
        <taxon>Pezizomycotina</taxon>
        <taxon>Sordariomycetes</taxon>
        <taxon>Hypocreomycetidae</taxon>
        <taxon>Glomerellales</taxon>
        <taxon>Glomerellaceae</taxon>
        <taxon>Colletotrichum</taxon>
        <taxon>Colletotrichum graminicola species complex</taxon>
    </lineage>
</organism>
<protein>
    <recommendedName>
        <fullName evidence="5">Endo-1</fullName>
    </recommendedName>
</protein>
<comment type="caution">
    <text evidence="3">The sequence shown here is derived from an EMBL/GenBank/DDBJ whole genome shotgun (WGS) entry which is preliminary data.</text>
</comment>
<reference evidence="4" key="1">
    <citation type="journal article" date="2014" name="Genome Announc.">
        <title>Draft genome sequence of Colletotrichum sublineola, a destructive pathogen of cultivated sorghum.</title>
        <authorList>
            <person name="Baroncelli R."/>
            <person name="Sanz-Martin J.M."/>
            <person name="Rech G.E."/>
            <person name="Sukno S.A."/>
            <person name="Thon M.R."/>
        </authorList>
    </citation>
    <scope>NUCLEOTIDE SEQUENCE [LARGE SCALE GENOMIC DNA]</scope>
    <source>
        <strain evidence="4">TX430BB</strain>
    </source>
</reference>
<evidence type="ECO:0000313" key="3">
    <source>
        <dbReference type="EMBL" id="KDN72055.1"/>
    </source>
</evidence>
<dbReference type="OrthoDB" id="4204700at2759"/>
<dbReference type="AlphaFoldDB" id="A0A066Y1G7"/>
<dbReference type="OMA" id="GRFNPNE"/>
<sequence>MASKDDFNFEREGMMSPDYQIPPPKLTLLQRLTFRSPERYVENMRTMVGAAAKGLGRQPTQEEVNVLCHIAYKEARTAAWAIPISAMLAAALTWRGRGTYRFPFFQPKFEKFSPDVFPTAKAPFLQGRLANRMWHNTRFVAYFAICSLGVSPFIGSYATSVAIATAKRDKRLSQFRNDMKPERLIKNNADTLPLAALIRQRKMTAAAISQMERNLANLPTEEQVSAQSDDPHKTELLVQALRSAVTENQTRIEELRRVLAHIDELIEKKSGGGSDDVSAQNQDYESLSTSSSASGYTMPVEPNSAPPITYSREPPYSEGRSGWGWGQKDSSSRQTSNSSNSNSSASDDLDIDDASPMAPAARYQSSVQSSGSGSAWDRVRQAAKQPSRASGGAQAQQSESDAYYISDAVGKEKNAEKDKAQAEFDAMIEKERRGDTGRGSERNSRW</sequence>
<feature type="transmembrane region" description="Helical" evidence="2">
    <location>
        <begin position="139"/>
        <end position="166"/>
    </location>
</feature>
<keyword evidence="4" id="KW-1185">Reference proteome</keyword>
<name>A0A066Y1G7_COLSU</name>
<keyword evidence="2" id="KW-1133">Transmembrane helix</keyword>
<dbReference type="EMBL" id="JMSE01000064">
    <property type="protein sequence ID" value="KDN72055.1"/>
    <property type="molecule type" value="Genomic_DNA"/>
</dbReference>
<dbReference type="STRING" id="1173701.A0A066Y1G7"/>
<proteinExistence type="predicted"/>
<evidence type="ECO:0000256" key="1">
    <source>
        <dbReference type="SAM" id="MobiDB-lite"/>
    </source>
</evidence>
<dbReference type="Proteomes" id="UP000027238">
    <property type="component" value="Unassembled WGS sequence"/>
</dbReference>
<feature type="compositionally biased region" description="Low complexity" evidence="1">
    <location>
        <begin position="364"/>
        <end position="374"/>
    </location>
</feature>
<keyword evidence="2" id="KW-0472">Membrane</keyword>
<feature type="compositionally biased region" description="Basic and acidic residues" evidence="1">
    <location>
        <begin position="409"/>
        <end position="446"/>
    </location>
</feature>
<dbReference type="eggNOG" id="ENOG502S320">
    <property type="taxonomic scope" value="Eukaryota"/>
</dbReference>
<feature type="region of interest" description="Disordered" evidence="1">
    <location>
        <begin position="268"/>
        <end position="446"/>
    </location>
</feature>
<evidence type="ECO:0000313" key="4">
    <source>
        <dbReference type="Proteomes" id="UP000027238"/>
    </source>
</evidence>